<dbReference type="Pfam" id="PF02424">
    <property type="entry name" value="ApbE"/>
    <property type="match status" value="1"/>
</dbReference>
<name>A0A7J0BNC3_9BACT</name>
<comment type="subunit">
    <text evidence="2">Heterodimer of a large and a small subunit.</text>
</comment>
<sequence length="337" mass="36155">MNTDRRQFLKACGLLGLGAAVNGVLPVVSEAARIGKEYSVHQTRLMMGTIVTITALHPSKQLGEEAVGRAFEEIKRLEAVFSRFDASTPVSVLNKDGKVSGIPAELAEVMDRSKRFGSLTDNTFDVTVQPVVDLFRAKQNLNGALDLSREEFEHALSLVGQQDLKLSGRSIRLDREGMGITLDGIAKGYIVDKASAVLAAHGAVNHMINAGGDIRTMGEKDKATPWTIAIEDPAKNGNYPTVISMNTGAVATSGGYEVFYDKKHMYSHLVSPVSGKSPNNVASVSVTAPTVMEADALATAVSIMQTRKGLQFINSLPGREALIIARTGEQFATPRWA</sequence>
<dbReference type="Gene3D" id="3.10.520.10">
    <property type="entry name" value="ApbE-like domains"/>
    <property type="match status" value="1"/>
</dbReference>
<feature type="binding site" evidence="14">
    <location>
        <position position="295"/>
    </location>
    <ligand>
        <name>Mg(2+)</name>
        <dbReference type="ChEBI" id="CHEBI:18420"/>
    </ligand>
</feature>
<dbReference type="GO" id="GO:0046872">
    <property type="term" value="F:metal ion binding"/>
    <property type="evidence" value="ECO:0007669"/>
    <property type="project" value="UniProtKB-UniRule"/>
</dbReference>
<evidence type="ECO:0000256" key="5">
    <source>
        <dbReference type="ARBA" id="ARBA00022630"/>
    </source>
</evidence>
<keyword evidence="7 13" id="KW-0479">Metal-binding</keyword>
<evidence type="ECO:0000256" key="4">
    <source>
        <dbReference type="ARBA" id="ARBA00016337"/>
    </source>
</evidence>
<dbReference type="GO" id="GO:0016740">
    <property type="term" value="F:transferase activity"/>
    <property type="evidence" value="ECO:0007669"/>
    <property type="project" value="UniProtKB-UniRule"/>
</dbReference>
<dbReference type="PIRSF" id="PIRSF006268">
    <property type="entry name" value="ApbE"/>
    <property type="match status" value="1"/>
</dbReference>
<organism evidence="15 16">
    <name type="scientific">Desulfovibrio subterraneus</name>
    <dbReference type="NCBI Taxonomy" id="2718620"/>
    <lineage>
        <taxon>Bacteria</taxon>
        <taxon>Pseudomonadati</taxon>
        <taxon>Thermodesulfobacteriota</taxon>
        <taxon>Desulfovibrionia</taxon>
        <taxon>Desulfovibrionales</taxon>
        <taxon>Desulfovibrionaceae</taxon>
        <taxon>Desulfovibrio</taxon>
    </lineage>
</organism>
<dbReference type="PROSITE" id="PS51318">
    <property type="entry name" value="TAT"/>
    <property type="match status" value="1"/>
</dbReference>
<evidence type="ECO:0000313" key="15">
    <source>
        <dbReference type="EMBL" id="GFM35237.1"/>
    </source>
</evidence>
<evidence type="ECO:0000256" key="12">
    <source>
        <dbReference type="ARBA" id="ARBA00048540"/>
    </source>
</evidence>
<protein>
    <recommendedName>
        <fullName evidence="4 13">FAD:protein FMN transferase</fullName>
        <ecNumber evidence="3 13">2.7.1.180</ecNumber>
    </recommendedName>
    <alternativeName>
        <fullName evidence="11 13">Flavin transferase</fullName>
    </alternativeName>
</protein>
<dbReference type="InterPro" id="IPR024932">
    <property type="entry name" value="ApbE"/>
</dbReference>
<proteinExistence type="inferred from homology"/>
<dbReference type="EC" id="2.7.1.180" evidence="3 13"/>
<dbReference type="Proteomes" id="UP000503840">
    <property type="component" value="Unassembled WGS sequence"/>
</dbReference>
<dbReference type="InterPro" id="IPR019546">
    <property type="entry name" value="TAT_signal_bac_arc"/>
</dbReference>
<dbReference type="NCBIfam" id="TIGR01409">
    <property type="entry name" value="TAT_signal_seq"/>
    <property type="match status" value="1"/>
</dbReference>
<keyword evidence="16" id="KW-1185">Reference proteome</keyword>
<dbReference type="GO" id="GO:0042597">
    <property type="term" value="C:periplasmic space"/>
    <property type="evidence" value="ECO:0007669"/>
    <property type="project" value="UniProtKB-SubCell"/>
</dbReference>
<keyword evidence="8 13" id="KW-0274">FAD</keyword>
<evidence type="ECO:0000256" key="13">
    <source>
        <dbReference type="PIRNR" id="PIRNR006268"/>
    </source>
</evidence>
<keyword evidence="9 13" id="KW-0460">Magnesium</keyword>
<comment type="similarity">
    <text evidence="13">Belongs to the ApbE family.</text>
</comment>
<evidence type="ECO:0000256" key="11">
    <source>
        <dbReference type="ARBA" id="ARBA00031306"/>
    </source>
</evidence>
<reference evidence="15 16" key="1">
    <citation type="submission" date="2020-05" db="EMBL/GenBank/DDBJ databases">
        <title>Draft genome sequence of Desulfovibrio sp. strain HN2T.</title>
        <authorList>
            <person name="Ueno A."/>
            <person name="Tamazawa S."/>
            <person name="Tamamura S."/>
            <person name="Murakami T."/>
            <person name="Kiyama T."/>
            <person name="Inomata H."/>
            <person name="Amano Y."/>
            <person name="Miyakawa K."/>
            <person name="Tamaki H."/>
            <person name="Naganuma T."/>
            <person name="Kaneko K."/>
        </authorList>
    </citation>
    <scope>NUCLEOTIDE SEQUENCE [LARGE SCALE GENOMIC DNA]</scope>
    <source>
        <strain evidence="15 16">HN2</strain>
    </source>
</reference>
<keyword evidence="5 13" id="KW-0285">Flavoprotein</keyword>
<evidence type="ECO:0000256" key="10">
    <source>
        <dbReference type="ARBA" id="ARBA00023014"/>
    </source>
</evidence>
<dbReference type="PANTHER" id="PTHR30040:SF2">
    <property type="entry name" value="FAD:PROTEIN FMN TRANSFERASE"/>
    <property type="match status" value="1"/>
</dbReference>
<dbReference type="InterPro" id="IPR006311">
    <property type="entry name" value="TAT_signal"/>
</dbReference>
<evidence type="ECO:0000256" key="9">
    <source>
        <dbReference type="ARBA" id="ARBA00022842"/>
    </source>
</evidence>
<keyword evidence="6 13" id="KW-0808">Transferase</keyword>
<comment type="cofactor">
    <cofactor evidence="14">
        <name>Mg(2+)</name>
        <dbReference type="ChEBI" id="CHEBI:18420"/>
    </cofactor>
    <cofactor evidence="14">
        <name>Mn(2+)</name>
        <dbReference type="ChEBI" id="CHEBI:29035"/>
    </cofactor>
    <text evidence="14">Magnesium. Can also use manganese.</text>
</comment>
<evidence type="ECO:0000256" key="3">
    <source>
        <dbReference type="ARBA" id="ARBA00011955"/>
    </source>
</evidence>
<dbReference type="InterPro" id="IPR003374">
    <property type="entry name" value="ApbE-like_sf"/>
</dbReference>
<dbReference type="GO" id="GO:0051536">
    <property type="term" value="F:iron-sulfur cluster binding"/>
    <property type="evidence" value="ECO:0007669"/>
    <property type="project" value="UniProtKB-KW"/>
</dbReference>
<accession>A0A7J0BNC3</accession>
<evidence type="ECO:0000256" key="14">
    <source>
        <dbReference type="PIRSR" id="PIRSR006268-2"/>
    </source>
</evidence>
<comment type="caution">
    <text evidence="15">The sequence shown here is derived from an EMBL/GenBank/DDBJ whole genome shotgun (WGS) entry which is preliminary data.</text>
</comment>
<evidence type="ECO:0000256" key="2">
    <source>
        <dbReference type="ARBA" id="ARBA00011771"/>
    </source>
</evidence>
<evidence type="ECO:0000256" key="6">
    <source>
        <dbReference type="ARBA" id="ARBA00022679"/>
    </source>
</evidence>
<feature type="binding site" evidence="14">
    <location>
        <position position="299"/>
    </location>
    <ligand>
        <name>Mg(2+)</name>
        <dbReference type="ChEBI" id="CHEBI:18420"/>
    </ligand>
</feature>
<keyword evidence="10" id="KW-0411">Iron-sulfur</keyword>
<comment type="subcellular location">
    <subcellularLocation>
        <location evidence="1">Periplasm</location>
    </subcellularLocation>
</comment>
<dbReference type="RefSeq" id="WP_174406855.1">
    <property type="nucleotide sequence ID" value="NZ_BLVO01000016.1"/>
</dbReference>
<evidence type="ECO:0000256" key="7">
    <source>
        <dbReference type="ARBA" id="ARBA00022723"/>
    </source>
</evidence>
<dbReference type="SUPFAM" id="SSF143631">
    <property type="entry name" value="ApbE-like"/>
    <property type="match status" value="1"/>
</dbReference>
<comment type="catalytic activity">
    <reaction evidence="12 13">
        <text>L-threonyl-[protein] + FAD = FMN-L-threonyl-[protein] + AMP + H(+)</text>
        <dbReference type="Rhea" id="RHEA:36847"/>
        <dbReference type="Rhea" id="RHEA-COMP:11060"/>
        <dbReference type="Rhea" id="RHEA-COMP:11061"/>
        <dbReference type="ChEBI" id="CHEBI:15378"/>
        <dbReference type="ChEBI" id="CHEBI:30013"/>
        <dbReference type="ChEBI" id="CHEBI:57692"/>
        <dbReference type="ChEBI" id="CHEBI:74257"/>
        <dbReference type="ChEBI" id="CHEBI:456215"/>
        <dbReference type="EC" id="2.7.1.180"/>
    </reaction>
</comment>
<evidence type="ECO:0000313" key="16">
    <source>
        <dbReference type="Proteomes" id="UP000503840"/>
    </source>
</evidence>
<keyword evidence="10" id="KW-0408">Iron</keyword>
<evidence type="ECO:0000256" key="1">
    <source>
        <dbReference type="ARBA" id="ARBA00004418"/>
    </source>
</evidence>
<dbReference type="AlphaFoldDB" id="A0A7J0BNC3"/>
<evidence type="ECO:0000256" key="8">
    <source>
        <dbReference type="ARBA" id="ARBA00022827"/>
    </source>
</evidence>
<dbReference type="PANTHER" id="PTHR30040">
    <property type="entry name" value="THIAMINE BIOSYNTHESIS LIPOPROTEIN APBE"/>
    <property type="match status" value="1"/>
</dbReference>
<gene>
    <name evidence="15" type="ORF">DSM101010T_36020</name>
</gene>
<dbReference type="EMBL" id="BLVO01000016">
    <property type="protein sequence ID" value="GFM35237.1"/>
    <property type="molecule type" value="Genomic_DNA"/>
</dbReference>
<feature type="binding site" evidence="14">
    <location>
        <position position="184"/>
    </location>
    <ligand>
        <name>Mg(2+)</name>
        <dbReference type="ChEBI" id="CHEBI:18420"/>
    </ligand>
</feature>